<dbReference type="SUPFAM" id="SSF161084">
    <property type="entry name" value="MAPEG domain-like"/>
    <property type="match status" value="1"/>
</dbReference>
<evidence type="ECO:0000313" key="7">
    <source>
        <dbReference type="Proteomes" id="UP001259803"/>
    </source>
</evidence>
<dbReference type="Pfam" id="PF01124">
    <property type="entry name" value="MAPEG"/>
    <property type="match status" value="1"/>
</dbReference>
<organism evidence="6 7">
    <name type="scientific">Croceicoccus esteveae</name>
    <dbReference type="NCBI Taxonomy" id="3075597"/>
    <lineage>
        <taxon>Bacteria</taxon>
        <taxon>Pseudomonadati</taxon>
        <taxon>Pseudomonadota</taxon>
        <taxon>Alphaproteobacteria</taxon>
        <taxon>Sphingomonadales</taxon>
        <taxon>Erythrobacteraceae</taxon>
        <taxon>Croceicoccus</taxon>
    </lineage>
</organism>
<feature type="transmembrane region" description="Helical" evidence="5">
    <location>
        <begin position="118"/>
        <end position="137"/>
    </location>
</feature>
<gene>
    <name evidence="6" type="ORF">RM533_03725</name>
</gene>
<proteinExistence type="predicted"/>
<evidence type="ECO:0000256" key="2">
    <source>
        <dbReference type="ARBA" id="ARBA00022692"/>
    </source>
</evidence>
<evidence type="ECO:0000313" key="6">
    <source>
        <dbReference type="EMBL" id="MDT0575289.1"/>
    </source>
</evidence>
<dbReference type="RefSeq" id="WP_311339863.1">
    <property type="nucleotide sequence ID" value="NZ_JAVRHS010000002.1"/>
</dbReference>
<dbReference type="Proteomes" id="UP001259803">
    <property type="component" value="Unassembled WGS sequence"/>
</dbReference>
<evidence type="ECO:0000256" key="1">
    <source>
        <dbReference type="ARBA" id="ARBA00004370"/>
    </source>
</evidence>
<evidence type="ECO:0000256" key="3">
    <source>
        <dbReference type="ARBA" id="ARBA00022989"/>
    </source>
</evidence>
<protein>
    <submittedName>
        <fullName evidence="6">MAPEG family protein</fullName>
    </submittedName>
</protein>
<keyword evidence="7" id="KW-1185">Reference proteome</keyword>
<dbReference type="EMBL" id="JAVRHS010000002">
    <property type="protein sequence ID" value="MDT0575289.1"/>
    <property type="molecule type" value="Genomic_DNA"/>
</dbReference>
<sequence length="138" mass="15067">MLLPAAVLLLWTIGVMAWMFIDRGRAFRAHDIDLARTAPGTRGSDLASVLPAGSDWPAHNYAHLMEQPTVFYPAVVMLSLISAAGFDIALAWIYVVLRIGHSVWQITVNTIAVRAGIFLAYSLVLAILVIRVLLALLT</sequence>
<accession>A0ABU2ZFB5</accession>
<keyword evidence="4 5" id="KW-0472">Membrane</keyword>
<comment type="subcellular location">
    <subcellularLocation>
        <location evidence="1">Membrane</location>
    </subcellularLocation>
</comment>
<reference evidence="6 7" key="1">
    <citation type="submission" date="2023-09" db="EMBL/GenBank/DDBJ databases">
        <authorList>
            <person name="Rey-Velasco X."/>
        </authorList>
    </citation>
    <scope>NUCLEOTIDE SEQUENCE [LARGE SCALE GENOMIC DNA]</scope>
    <source>
        <strain evidence="6 7">F390</strain>
    </source>
</reference>
<dbReference type="InterPro" id="IPR001129">
    <property type="entry name" value="Membr-assoc_MAPEG"/>
</dbReference>
<name>A0ABU2ZFB5_9SPHN</name>
<feature type="transmembrane region" description="Helical" evidence="5">
    <location>
        <begin position="70"/>
        <end position="97"/>
    </location>
</feature>
<keyword evidence="3 5" id="KW-1133">Transmembrane helix</keyword>
<evidence type="ECO:0000256" key="4">
    <source>
        <dbReference type="ARBA" id="ARBA00023136"/>
    </source>
</evidence>
<comment type="caution">
    <text evidence="6">The sequence shown here is derived from an EMBL/GenBank/DDBJ whole genome shotgun (WGS) entry which is preliminary data.</text>
</comment>
<dbReference type="InterPro" id="IPR023352">
    <property type="entry name" value="MAPEG-like_dom_sf"/>
</dbReference>
<evidence type="ECO:0000256" key="5">
    <source>
        <dbReference type="SAM" id="Phobius"/>
    </source>
</evidence>
<keyword evidence="2 5" id="KW-0812">Transmembrane</keyword>